<dbReference type="InterPro" id="IPR054542">
    <property type="entry name" value="Cys_met_metab_PP"/>
</dbReference>
<dbReference type="Pfam" id="PF01053">
    <property type="entry name" value="Cys_Met_Meta_PP"/>
    <property type="match status" value="1"/>
</dbReference>
<evidence type="ECO:0000256" key="3">
    <source>
        <dbReference type="ARBA" id="ARBA00012222"/>
    </source>
</evidence>
<evidence type="ECO:0000256" key="9">
    <source>
        <dbReference type="ARBA" id="ARBA00048780"/>
    </source>
</evidence>
<evidence type="ECO:0000256" key="1">
    <source>
        <dbReference type="ARBA" id="ARBA00001933"/>
    </source>
</evidence>
<comment type="caution">
    <text evidence="13">The sequence shown here is derived from an EMBL/GenBank/DDBJ whole genome shotgun (WGS) entry which is preliminary data.</text>
</comment>
<dbReference type="EC" id="4.4.1.11" evidence="3"/>
<keyword evidence="13" id="KW-0808">Transferase</keyword>
<evidence type="ECO:0000256" key="5">
    <source>
        <dbReference type="ARBA" id="ARBA00022898"/>
    </source>
</evidence>
<dbReference type="InterPro" id="IPR000277">
    <property type="entry name" value="Cys/Met-Metab_PyrdxlP-dep_enz"/>
</dbReference>
<comment type="cofactor">
    <cofactor evidence="1 12">
        <name>pyridoxal 5'-phosphate</name>
        <dbReference type="ChEBI" id="CHEBI:597326"/>
    </cofactor>
</comment>
<dbReference type="EC" id="4.4.1.2" evidence="7"/>
<evidence type="ECO:0000256" key="10">
    <source>
        <dbReference type="ARBA" id="ARBA00052699"/>
    </source>
</evidence>
<organism evidence="13 14">
    <name type="scientific">Isachenkonia alkalipeptolytica</name>
    <dbReference type="NCBI Taxonomy" id="2565777"/>
    <lineage>
        <taxon>Bacteria</taxon>
        <taxon>Bacillati</taxon>
        <taxon>Bacillota</taxon>
        <taxon>Clostridia</taxon>
        <taxon>Eubacteriales</taxon>
        <taxon>Clostridiaceae</taxon>
        <taxon>Isachenkonia</taxon>
    </lineage>
</organism>
<dbReference type="Gene3D" id="3.40.640.10">
    <property type="entry name" value="Type I PLP-dependent aspartate aminotransferase-like (Major domain)"/>
    <property type="match status" value="1"/>
</dbReference>
<dbReference type="InterPro" id="IPR015421">
    <property type="entry name" value="PyrdxlP-dep_Trfase_major"/>
</dbReference>
<gene>
    <name evidence="13" type="ORF">ISALK_02865</name>
</gene>
<accession>A0AA43XJ95</accession>
<dbReference type="FunFam" id="3.40.640.10:FF:000046">
    <property type="entry name" value="Cystathionine gamma-lyase"/>
    <property type="match status" value="1"/>
</dbReference>
<dbReference type="Proteomes" id="UP000449710">
    <property type="component" value="Unassembled WGS sequence"/>
</dbReference>
<feature type="modified residue" description="N6-(pyridoxal phosphate)lysine" evidence="11">
    <location>
        <position position="208"/>
    </location>
</feature>
<keyword evidence="14" id="KW-1185">Reference proteome</keyword>
<dbReference type="PIRSF" id="PIRSF001434">
    <property type="entry name" value="CGS"/>
    <property type="match status" value="1"/>
</dbReference>
<dbReference type="Gene3D" id="3.90.1150.10">
    <property type="entry name" value="Aspartate Aminotransferase, domain 1"/>
    <property type="match status" value="1"/>
</dbReference>
<dbReference type="GO" id="GO:0018826">
    <property type="term" value="F:methionine gamma-lyase activity"/>
    <property type="evidence" value="ECO:0007669"/>
    <property type="project" value="UniProtKB-EC"/>
</dbReference>
<evidence type="ECO:0000256" key="12">
    <source>
        <dbReference type="RuleBase" id="RU362118"/>
    </source>
</evidence>
<dbReference type="SUPFAM" id="SSF53383">
    <property type="entry name" value="PLP-dependent transferases"/>
    <property type="match status" value="1"/>
</dbReference>
<dbReference type="InterPro" id="IPR015424">
    <property type="entry name" value="PyrdxlP-dep_Trfase"/>
</dbReference>
<evidence type="ECO:0000256" key="6">
    <source>
        <dbReference type="ARBA" id="ARBA00023239"/>
    </source>
</evidence>
<dbReference type="RefSeq" id="WP_160718834.1">
    <property type="nucleotide sequence ID" value="NZ_SUMG01000002.1"/>
</dbReference>
<evidence type="ECO:0000256" key="4">
    <source>
        <dbReference type="ARBA" id="ARBA00019040"/>
    </source>
</evidence>
<dbReference type="GO" id="GO:0005737">
    <property type="term" value="C:cytoplasm"/>
    <property type="evidence" value="ECO:0007669"/>
    <property type="project" value="TreeGrafter"/>
</dbReference>
<dbReference type="GO" id="GO:0019346">
    <property type="term" value="P:transsulfuration"/>
    <property type="evidence" value="ECO:0007669"/>
    <property type="project" value="InterPro"/>
</dbReference>
<proteinExistence type="inferred from homology"/>
<reference evidence="13 14" key="1">
    <citation type="submission" date="2019-04" db="EMBL/GenBank/DDBJ databases">
        <title>Isachenkonia alkalipeptolytica gen. nov. sp. nov. a new anaerobic, alkiliphilic organothrophic bacterium capable to reduce synthesized ferrihydrite isolated from a soda lake.</title>
        <authorList>
            <person name="Toshchakov S.V."/>
            <person name="Zavarzina D.G."/>
            <person name="Zhilina T.N."/>
            <person name="Kostrikina N.A."/>
            <person name="Kublanov I.V."/>
        </authorList>
    </citation>
    <scope>NUCLEOTIDE SEQUENCE [LARGE SCALE GENOMIC DNA]</scope>
    <source>
        <strain evidence="13 14">Z-1701</strain>
    </source>
</reference>
<comment type="similarity">
    <text evidence="2">Belongs to the trans-sulfuration enzymes family. L-methionine gamma-lyase subfamily.</text>
</comment>
<dbReference type="CDD" id="cd00614">
    <property type="entry name" value="CGS_like"/>
    <property type="match status" value="1"/>
</dbReference>
<name>A0AA43XJ95_9CLOT</name>
<dbReference type="GO" id="GO:0030170">
    <property type="term" value="F:pyridoxal phosphate binding"/>
    <property type="evidence" value="ECO:0007669"/>
    <property type="project" value="InterPro"/>
</dbReference>
<keyword evidence="6" id="KW-0456">Lyase</keyword>
<evidence type="ECO:0000313" key="14">
    <source>
        <dbReference type="Proteomes" id="UP000449710"/>
    </source>
</evidence>
<dbReference type="InterPro" id="IPR015422">
    <property type="entry name" value="PyrdxlP-dep_Trfase_small"/>
</dbReference>
<keyword evidence="13" id="KW-0032">Aminotransferase</keyword>
<dbReference type="PANTHER" id="PTHR11808:SF80">
    <property type="entry name" value="CYSTATHIONINE GAMMA-LYASE"/>
    <property type="match status" value="1"/>
</dbReference>
<dbReference type="GO" id="GO:0008483">
    <property type="term" value="F:transaminase activity"/>
    <property type="evidence" value="ECO:0007669"/>
    <property type="project" value="UniProtKB-KW"/>
</dbReference>
<dbReference type="EMBL" id="SUMG01000002">
    <property type="protein sequence ID" value="NBG87436.1"/>
    <property type="molecule type" value="Genomic_DNA"/>
</dbReference>
<protein>
    <recommendedName>
        <fullName evidence="4">L-methionine gamma-lyase</fullName>
        <ecNumber evidence="3">4.4.1.11</ecNumber>
        <ecNumber evidence="7">4.4.1.2</ecNumber>
    </recommendedName>
    <alternativeName>
        <fullName evidence="8">Homocysteine desulfhydrase</fullName>
    </alternativeName>
</protein>
<evidence type="ECO:0000313" key="13">
    <source>
        <dbReference type="EMBL" id="NBG87436.1"/>
    </source>
</evidence>
<evidence type="ECO:0000256" key="11">
    <source>
        <dbReference type="PIRSR" id="PIRSR001434-2"/>
    </source>
</evidence>
<dbReference type="PROSITE" id="PS00868">
    <property type="entry name" value="CYS_MET_METAB_PP"/>
    <property type="match status" value="1"/>
</dbReference>
<evidence type="ECO:0000256" key="7">
    <source>
        <dbReference type="ARBA" id="ARBA00047175"/>
    </source>
</evidence>
<evidence type="ECO:0000256" key="8">
    <source>
        <dbReference type="ARBA" id="ARBA00047199"/>
    </source>
</evidence>
<dbReference type="AlphaFoldDB" id="A0AA43XJ95"/>
<comment type="catalytic activity">
    <reaction evidence="9">
        <text>L-homocysteine + H2O = 2-oxobutanoate + hydrogen sulfide + NH4(+) + H(+)</text>
        <dbReference type="Rhea" id="RHEA:14501"/>
        <dbReference type="ChEBI" id="CHEBI:15377"/>
        <dbReference type="ChEBI" id="CHEBI:15378"/>
        <dbReference type="ChEBI" id="CHEBI:16763"/>
        <dbReference type="ChEBI" id="CHEBI:28938"/>
        <dbReference type="ChEBI" id="CHEBI:29919"/>
        <dbReference type="ChEBI" id="CHEBI:58199"/>
        <dbReference type="EC" id="4.4.1.2"/>
    </reaction>
    <physiologicalReaction direction="left-to-right" evidence="9">
        <dbReference type="Rhea" id="RHEA:14502"/>
    </physiologicalReaction>
</comment>
<keyword evidence="5 11" id="KW-0663">Pyridoxal phosphate</keyword>
<sequence length="393" mass="43153">MDLKNMKRETKITYAEPCKNTGSHIQPLYQTSTFVFDNAEQGAARFAGEEPGYIYSRLGNPTVRCLEEKMALLEEGEDATVYGSGMAAVSASILAFVEQGDHIVAQQCLYGCTHSFLSEIIKKWGIEVTFVNDASNPENFKNAMRPNTKIVYIESPANPVMQLTDIKACADIAHENNARLIIDNTYMTPYLQRPLNLGADIVLHSATKYLNGHGDVVAGILVGSKEDMDTIRMTTQKDLGGITSPFDAWLMQRGIKTLAIRMKEHEKNAMEVAKFLEAHPKVKTIFYPGLPSHPQHQLAKEQADGFGGMIAFELHGGLEAGKVLMNNIEVFHLAVSLGTVDSLIQHPASMTHSPVPEEDRRAAGITDGLVRVSVGIENAEDLIDALDRALKLV</sequence>
<evidence type="ECO:0000256" key="2">
    <source>
        <dbReference type="ARBA" id="ARBA00008667"/>
    </source>
</evidence>
<comment type="catalytic activity">
    <reaction evidence="10">
        <text>L-methionine + H2O = methanethiol + 2-oxobutanoate + NH4(+)</text>
        <dbReference type="Rhea" id="RHEA:23800"/>
        <dbReference type="ChEBI" id="CHEBI:15377"/>
        <dbReference type="ChEBI" id="CHEBI:16007"/>
        <dbReference type="ChEBI" id="CHEBI:16763"/>
        <dbReference type="ChEBI" id="CHEBI:28938"/>
        <dbReference type="ChEBI" id="CHEBI:57844"/>
        <dbReference type="EC" id="4.4.1.11"/>
    </reaction>
    <physiologicalReaction direction="left-to-right" evidence="10">
        <dbReference type="Rhea" id="RHEA:23801"/>
    </physiologicalReaction>
</comment>
<dbReference type="FunFam" id="3.90.1150.10:FF:000008">
    <property type="entry name" value="Cystathionine gamma-synthase"/>
    <property type="match status" value="1"/>
</dbReference>
<dbReference type="GO" id="GO:0047982">
    <property type="term" value="F:homocysteine desulfhydrase activity"/>
    <property type="evidence" value="ECO:0007669"/>
    <property type="project" value="UniProtKB-EC"/>
</dbReference>
<dbReference type="PANTHER" id="PTHR11808">
    <property type="entry name" value="TRANS-SULFURATION ENZYME FAMILY MEMBER"/>
    <property type="match status" value="1"/>
</dbReference>